<proteinExistence type="predicted"/>
<evidence type="ECO:0000313" key="3">
    <source>
        <dbReference type="EMBL" id="RDK44586.1"/>
    </source>
</evidence>
<feature type="region of interest" description="Disordered" evidence="1">
    <location>
        <begin position="42"/>
        <end position="65"/>
    </location>
</feature>
<gene>
    <name evidence="3" type="ORF">M752DRAFT_313399</name>
</gene>
<keyword evidence="2" id="KW-1133">Transmembrane helix</keyword>
<feature type="transmembrane region" description="Helical" evidence="2">
    <location>
        <begin position="203"/>
        <end position="222"/>
    </location>
</feature>
<reference evidence="3 4" key="1">
    <citation type="submission" date="2018-07" db="EMBL/GenBank/DDBJ databases">
        <title>Section-level genome sequencing of Aspergillus section Nigri to investigate inter- and intra-species variation.</title>
        <authorList>
            <consortium name="DOE Joint Genome Institute"/>
            <person name="Vesth T.C."/>
            <person name="Nybo J.L."/>
            <person name="Theobald S."/>
            <person name="Frisvad J.C."/>
            <person name="Larsen T.O."/>
            <person name="Nielsen K.F."/>
            <person name="Hoof J.B."/>
            <person name="Brandl J."/>
            <person name="Salamov A."/>
            <person name="Riley R."/>
            <person name="Gladden J.M."/>
            <person name="Phatale P."/>
            <person name="Nielsen M.T."/>
            <person name="Lyhne E.K."/>
            <person name="Kogle M.E."/>
            <person name="Strasser K."/>
            <person name="McDonnell E."/>
            <person name="Barry K."/>
            <person name="Clum A."/>
            <person name="Chen C."/>
            <person name="Nolan M."/>
            <person name="Sandor L."/>
            <person name="Kuo A."/>
            <person name="Lipzen A."/>
            <person name="Hainaut M."/>
            <person name="Drula E."/>
            <person name="Tsang A."/>
            <person name="Magnuson J.K."/>
            <person name="Henrissat B."/>
            <person name="Wiebenga A."/>
            <person name="Simmons B.A."/>
            <person name="Makela M.R."/>
            <person name="De vries R.P."/>
            <person name="Grigoriev I.V."/>
            <person name="Mortensen U.H."/>
            <person name="Baker S.E."/>
            <person name="Andersen M.R."/>
        </authorList>
    </citation>
    <scope>NUCLEOTIDE SEQUENCE [LARGE SCALE GENOMIC DNA]</scope>
    <source>
        <strain evidence="3 4">ATCC 13157</strain>
    </source>
</reference>
<keyword evidence="2" id="KW-0472">Membrane</keyword>
<organism evidence="3 4">
    <name type="scientific">Aspergillus phoenicis ATCC 13157</name>
    <dbReference type="NCBI Taxonomy" id="1353007"/>
    <lineage>
        <taxon>Eukaryota</taxon>
        <taxon>Fungi</taxon>
        <taxon>Dikarya</taxon>
        <taxon>Ascomycota</taxon>
        <taxon>Pezizomycotina</taxon>
        <taxon>Eurotiomycetes</taxon>
        <taxon>Eurotiomycetidae</taxon>
        <taxon>Eurotiales</taxon>
        <taxon>Aspergillaceae</taxon>
        <taxon>Aspergillus</taxon>
    </lineage>
</organism>
<feature type="compositionally biased region" description="Low complexity" evidence="1">
    <location>
        <begin position="48"/>
        <end position="65"/>
    </location>
</feature>
<protein>
    <submittedName>
        <fullName evidence="3">Uncharacterized protein</fullName>
    </submittedName>
</protein>
<sequence length="241" mass="27166">MARHSYKRRASIPEFQNVAIRPTTTKLTITIIILQQPINHSSRANMVSSSSSSMPSTRTITTPSPIDDEDVEVVYTPSTSSTSSSSSPSSIRLTAAGKCKAELKSGNIRLELEEPPTPRHTTLTKLMNLMDLYPLLYVRGIPDSGKGTVNQFRRDNFMLMTREQEAHSFFLPVDKPLEEFDSEEDLLKQVVNSFNRLCKEPRFFFLVLYFLTLSAFMGVRFLELVVLPYLPAPGKGMRGLR</sequence>
<evidence type="ECO:0000256" key="1">
    <source>
        <dbReference type="SAM" id="MobiDB-lite"/>
    </source>
</evidence>
<evidence type="ECO:0000256" key="2">
    <source>
        <dbReference type="SAM" id="Phobius"/>
    </source>
</evidence>
<evidence type="ECO:0000313" key="4">
    <source>
        <dbReference type="Proteomes" id="UP000254937"/>
    </source>
</evidence>
<dbReference type="EMBL" id="KZ851849">
    <property type="protein sequence ID" value="RDK44586.1"/>
    <property type="molecule type" value="Genomic_DNA"/>
</dbReference>
<dbReference type="AlphaFoldDB" id="A0A370PQV9"/>
<dbReference type="Proteomes" id="UP000254937">
    <property type="component" value="Unassembled WGS sequence"/>
</dbReference>
<keyword evidence="4" id="KW-1185">Reference proteome</keyword>
<name>A0A370PQV9_ASPPH</name>
<keyword evidence="2" id="KW-0812">Transmembrane</keyword>
<accession>A0A370PQV9</accession>